<feature type="region of interest" description="Disordered" evidence="1">
    <location>
        <begin position="758"/>
        <end position="787"/>
    </location>
</feature>
<dbReference type="AlphaFoldDB" id="A0AAD6ZD33"/>
<name>A0AAD6ZD33_9AGAR</name>
<feature type="compositionally biased region" description="Low complexity" evidence="1">
    <location>
        <begin position="34"/>
        <end position="53"/>
    </location>
</feature>
<dbReference type="EMBL" id="JARIHO010000061">
    <property type="protein sequence ID" value="KAJ7315511.1"/>
    <property type="molecule type" value="Genomic_DNA"/>
</dbReference>
<evidence type="ECO:0000313" key="3">
    <source>
        <dbReference type="EMBL" id="KAJ7315511.1"/>
    </source>
</evidence>
<dbReference type="Proteomes" id="UP001218218">
    <property type="component" value="Unassembled WGS sequence"/>
</dbReference>
<feature type="region of interest" description="Disordered" evidence="1">
    <location>
        <begin position="655"/>
        <end position="743"/>
    </location>
</feature>
<feature type="compositionally biased region" description="Pro residues" evidence="1">
    <location>
        <begin position="680"/>
        <end position="689"/>
    </location>
</feature>
<dbReference type="InterPro" id="IPR046496">
    <property type="entry name" value="DUF6589"/>
</dbReference>
<keyword evidence="4" id="KW-1185">Reference proteome</keyword>
<feature type="domain" description="DUF6589" evidence="2">
    <location>
        <begin position="450"/>
        <end position="581"/>
    </location>
</feature>
<dbReference type="Pfam" id="PF20231">
    <property type="entry name" value="DUF6589"/>
    <property type="match status" value="2"/>
</dbReference>
<evidence type="ECO:0000256" key="1">
    <source>
        <dbReference type="SAM" id="MobiDB-lite"/>
    </source>
</evidence>
<gene>
    <name evidence="3" type="ORF">DFH08DRAFT_1039676</name>
</gene>
<protein>
    <recommendedName>
        <fullName evidence="2">DUF6589 domain-containing protein</fullName>
    </recommendedName>
</protein>
<reference evidence="3" key="1">
    <citation type="submission" date="2023-03" db="EMBL/GenBank/DDBJ databases">
        <title>Massive genome expansion in bonnet fungi (Mycena s.s.) driven by repeated elements and novel gene families across ecological guilds.</title>
        <authorList>
            <consortium name="Lawrence Berkeley National Laboratory"/>
            <person name="Harder C.B."/>
            <person name="Miyauchi S."/>
            <person name="Viragh M."/>
            <person name="Kuo A."/>
            <person name="Thoen E."/>
            <person name="Andreopoulos B."/>
            <person name="Lu D."/>
            <person name="Skrede I."/>
            <person name="Drula E."/>
            <person name="Henrissat B."/>
            <person name="Morin E."/>
            <person name="Kohler A."/>
            <person name="Barry K."/>
            <person name="LaButti K."/>
            <person name="Morin E."/>
            <person name="Salamov A."/>
            <person name="Lipzen A."/>
            <person name="Mereny Z."/>
            <person name="Hegedus B."/>
            <person name="Baldrian P."/>
            <person name="Stursova M."/>
            <person name="Weitz H."/>
            <person name="Taylor A."/>
            <person name="Grigoriev I.V."/>
            <person name="Nagy L.G."/>
            <person name="Martin F."/>
            <person name="Kauserud H."/>
        </authorList>
    </citation>
    <scope>NUCLEOTIDE SEQUENCE</scope>
    <source>
        <strain evidence="3">CBHHK002</strain>
    </source>
</reference>
<feature type="region of interest" description="Disordered" evidence="1">
    <location>
        <begin position="34"/>
        <end position="59"/>
    </location>
</feature>
<proteinExistence type="predicted"/>
<sequence length="787" mass="88584">MDGNPQQPPVKLVWSYQRHPPPEIIPVITSFASASTPESPVTPSPSSASTQPSLRAAKRTKWQKVDDVLKTQGAGRPLRGLPTSFIQVGAISSFILSRNQYASGELGLPLGLWLFACQAHVDVKHVFCRFGYSVSDSTLRKALNSMTDSSMNHLQEKVRDATERGTADYGKILDNIQRYDRVFEQGLGRESQLKVGTACTAFRLENAKPGALRADDHIARIIAQERQKMTTESVLASIDWEHNYSVADLHFVRILADFIPHLNHLSTEISTRFRTTLAKRRVAPVKTVLQPLGTNSEREVENKGMQSALLDFDKQMGVEPEKSDNILSWVRGDGASVMRLKKILATSPNIYDSIRNVISTPETWHTKAIDLNSCASNHYGPAASKDPSSLSHNSNSTYMKRPTDLKKCDFYPTSRNLTMIWEARVLDCWRILRERYASQTAYEQSLDKAEQEDAEPQGDVGRVFEILKIFVFTFAGTSNQNYMGYMLDLYALLEFECSPELKETLLDNWLFNLRGEAGKFIEGDLMQEWNNRWLEDIAGRRGGEFDDKFYRKMVAPNVLHFLKMKEDIETAFDLKRRAKAHISLHLRNETQILLRLYEDEELHSFRSGRSMGHAAINRFDRGYQRLDEGKMGEFLQRSAEYAGLVREMEAIRKSSSVPGNLGRGTNIFSPELNSRSSSPNPCPDSPPTTRPSSRRSARSTASKVASLAADSVEGWDDEDHSDEVLVSGSDSAVSTDPETGRLCDDWYEPADFEALLEQMFGPEEEVDEESEDEEPESEETASESEGE</sequence>
<feature type="compositionally biased region" description="Polar residues" evidence="1">
    <location>
        <begin position="728"/>
        <end position="737"/>
    </location>
</feature>
<accession>A0AAD6ZD33</accession>
<organism evidence="3 4">
    <name type="scientific">Mycena albidolilacea</name>
    <dbReference type="NCBI Taxonomy" id="1033008"/>
    <lineage>
        <taxon>Eukaryota</taxon>
        <taxon>Fungi</taxon>
        <taxon>Dikarya</taxon>
        <taxon>Basidiomycota</taxon>
        <taxon>Agaricomycotina</taxon>
        <taxon>Agaricomycetes</taxon>
        <taxon>Agaricomycetidae</taxon>
        <taxon>Agaricales</taxon>
        <taxon>Marasmiineae</taxon>
        <taxon>Mycenaceae</taxon>
        <taxon>Mycena</taxon>
    </lineage>
</organism>
<comment type="caution">
    <text evidence="3">The sequence shown here is derived from an EMBL/GenBank/DDBJ whole genome shotgun (WGS) entry which is preliminary data.</text>
</comment>
<feature type="compositionally biased region" description="Acidic residues" evidence="1">
    <location>
        <begin position="762"/>
        <end position="787"/>
    </location>
</feature>
<evidence type="ECO:0000259" key="2">
    <source>
        <dbReference type="Pfam" id="PF20231"/>
    </source>
</evidence>
<evidence type="ECO:0000313" key="4">
    <source>
        <dbReference type="Proteomes" id="UP001218218"/>
    </source>
</evidence>
<feature type="domain" description="DUF6589" evidence="2">
    <location>
        <begin position="225"/>
        <end position="442"/>
    </location>
</feature>